<organism evidence="2 3">
    <name type="scientific">Henosepilachna vigintioctopunctata</name>
    <dbReference type="NCBI Taxonomy" id="420089"/>
    <lineage>
        <taxon>Eukaryota</taxon>
        <taxon>Metazoa</taxon>
        <taxon>Ecdysozoa</taxon>
        <taxon>Arthropoda</taxon>
        <taxon>Hexapoda</taxon>
        <taxon>Insecta</taxon>
        <taxon>Pterygota</taxon>
        <taxon>Neoptera</taxon>
        <taxon>Endopterygota</taxon>
        <taxon>Coleoptera</taxon>
        <taxon>Polyphaga</taxon>
        <taxon>Cucujiformia</taxon>
        <taxon>Coccinelloidea</taxon>
        <taxon>Coccinellidae</taxon>
        <taxon>Epilachninae</taxon>
        <taxon>Epilachnini</taxon>
        <taxon>Henosepilachna</taxon>
    </lineage>
</organism>
<dbReference type="Proteomes" id="UP001431783">
    <property type="component" value="Unassembled WGS sequence"/>
</dbReference>
<dbReference type="EMBL" id="JARQZJ010000092">
    <property type="protein sequence ID" value="KAK9884098.1"/>
    <property type="molecule type" value="Genomic_DNA"/>
</dbReference>
<gene>
    <name evidence="2" type="ORF">WA026_005038</name>
</gene>
<comment type="caution">
    <text evidence="2">The sequence shown here is derived from an EMBL/GenBank/DDBJ whole genome shotgun (WGS) entry which is preliminary data.</text>
</comment>
<name>A0AAW1USF3_9CUCU</name>
<sequence>MKNSEIKRVCICEDDPLPVIIKINPCPGKSCQFAKKAAAAIMSESLSFSLNLSSESKGLDLKDETNISMNDKSSWTSNGKVHTASETEPSIKSYEKSPKKNKIHVVNRSTSSVLIQNKSKVGKEVTSQ</sequence>
<keyword evidence="3" id="KW-1185">Reference proteome</keyword>
<evidence type="ECO:0000313" key="2">
    <source>
        <dbReference type="EMBL" id="KAK9884098.1"/>
    </source>
</evidence>
<reference evidence="2 3" key="1">
    <citation type="submission" date="2023-03" db="EMBL/GenBank/DDBJ databases">
        <title>Genome insight into feeding habits of ladybird beetles.</title>
        <authorList>
            <person name="Li H.-S."/>
            <person name="Huang Y.-H."/>
            <person name="Pang H."/>
        </authorList>
    </citation>
    <scope>NUCLEOTIDE SEQUENCE [LARGE SCALE GENOMIC DNA]</scope>
    <source>
        <strain evidence="2">SYSU_2023b</strain>
        <tissue evidence="2">Whole body</tissue>
    </source>
</reference>
<feature type="compositionally biased region" description="Polar residues" evidence="1">
    <location>
        <begin position="66"/>
        <end position="90"/>
    </location>
</feature>
<feature type="compositionally biased region" description="Polar residues" evidence="1">
    <location>
        <begin position="107"/>
        <end position="128"/>
    </location>
</feature>
<feature type="region of interest" description="Disordered" evidence="1">
    <location>
        <begin position="61"/>
        <end position="128"/>
    </location>
</feature>
<protein>
    <submittedName>
        <fullName evidence="2">Uncharacterized protein</fullName>
    </submittedName>
</protein>
<dbReference type="AlphaFoldDB" id="A0AAW1USF3"/>
<evidence type="ECO:0000256" key="1">
    <source>
        <dbReference type="SAM" id="MobiDB-lite"/>
    </source>
</evidence>
<accession>A0AAW1USF3</accession>
<proteinExistence type="predicted"/>
<evidence type="ECO:0000313" key="3">
    <source>
        <dbReference type="Proteomes" id="UP001431783"/>
    </source>
</evidence>